<dbReference type="InterPro" id="IPR058163">
    <property type="entry name" value="LysR-type_TF_proteobact-type"/>
</dbReference>
<feature type="domain" description="LysR substrate-binding" evidence="2">
    <location>
        <begin position="78"/>
        <end position="269"/>
    </location>
</feature>
<dbReference type="GO" id="GO:0043565">
    <property type="term" value="F:sequence-specific DNA binding"/>
    <property type="evidence" value="ECO:0007669"/>
    <property type="project" value="TreeGrafter"/>
</dbReference>
<dbReference type="AlphaFoldDB" id="A0A2D2C780"/>
<dbReference type="GO" id="GO:0003700">
    <property type="term" value="F:DNA-binding transcription factor activity"/>
    <property type="evidence" value="ECO:0007669"/>
    <property type="project" value="TreeGrafter"/>
</dbReference>
<keyword evidence="3" id="KW-0614">Plasmid</keyword>
<evidence type="ECO:0000256" key="1">
    <source>
        <dbReference type="ARBA" id="ARBA00009437"/>
    </source>
</evidence>
<proteinExistence type="inferred from homology"/>
<evidence type="ECO:0000259" key="2">
    <source>
        <dbReference type="Pfam" id="PF03466"/>
    </source>
</evidence>
<evidence type="ECO:0000313" key="3">
    <source>
        <dbReference type="EMBL" id="ATQ58336.1"/>
    </source>
</evidence>
<dbReference type="Gene3D" id="3.40.190.10">
    <property type="entry name" value="Periplasmic binding protein-like II"/>
    <property type="match status" value="2"/>
</dbReference>
<reference evidence="3 4" key="1">
    <citation type="submission" date="2017-10" db="EMBL/GenBank/DDBJ databases">
        <title>Complete genome sequence of Paracoccus yeei TT13 isolated from human skin.</title>
        <authorList>
            <person name="Lee K."/>
            <person name="Lim J.Y."/>
            <person name="Hwang I."/>
        </authorList>
    </citation>
    <scope>NUCLEOTIDE SEQUENCE [LARGE SCALE GENOMIC DNA]</scope>
    <source>
        <strain evidence="3 4">TT13</strain>
        <plasmid evidence="4">Plasmid ptt13-3</plasmid>
    </source>
</reference>
<name>A0A2D2C780_9RHOB</name>
<protein>
    <submittedName>
        <fullName evidence="3">LysR family transcriptional regulator</fullName>
    </submittedName>
</protein>
<dbReference type="Pfam" id="PF03466">
    <property type="entry name" value="LysR_substrate"/>
    <property type="match status" value="1"/>
</dbReference>
<sequence>MTVPSRMSRTIANPGQRRLPIGSNFALSAERIGAGHLCRQRTAKDRIVGKAGQHGLALLAAMGDALEKIEAAVGPLQRRQRQLRLSTVSTFALNWLLPRLRDFQARHPDIDLAVSTTQRVIDFDQEDVDCAIRHGHGQWEGLRSAFLFRETLVPAAKPGLFGERPPEWSTIRARSRFQDWTRWWRGTDQHGTPPMRGVVVETRSQALEAALAGAGVVLTDRRYLSSLLAEGRLVTLGPSVELPEAYFFVHRTSVRNPRLVDSMRHWLISEALEQGDGGGRDVDASKNW</sequence>
<dbReference type="PANTHER" id="PTHR30537">
    <property type="entry name" value="HTH-TYPE TRANSCRIPTIONAL REGULATOR"/>
    <property type="match status" value="1"/>
</dbReference>
<dbReference type="Proteomes" id="UP000229314">
    <property type="component" value="Plasmid pTT13-3"/>
</dbReference>
<evidence type="ECO:0000313" key="4">
    <source>
        <dbReference type="Proteomes" id="UP000229314"/>
    </source>
</evidence>
<dbReference type="EMBL" id="CP024425">
    <property type="protein sequence ID" value="ATQ58336.1"/>
    <property type="molecule type" value="Genomic_DNA"/>
</dbReference>
<gene>
    <name evidence="3" type="ORF">PYTT13_20580</name>
</gene>
<dbReference type="InterPro" id="IPR005119">
    <property type="entry name" value="LysR_subst-bd"/>
</dbReference>
<dbReference type="RefSeq" id="WP_099650665.1">
    <property type="nucleotide sequence ID" value="NZ_CAJGAB010000124.1"/>
</dbReference>
<accession>A0A2D2C780</accession>
<dbReference type="SUPFAM" id="SSF53850">
    <property type="entry name" value="Periplasmic binding protein-like II"/>
    <property type="match status" value="1"/>
</dbReference>
<dbReference type="PANTHER" id="PTHR30537:SF74">
    <property type="entry name" value="HTH-TYPE TRANSCRIPTIONAL REGULATOR TRPI"/>
    <property type="match status" value="1"/>
</dbReference>
<dbReference type="GO" id="GO:0006351">
    <property type="term" value="P:DNA-templated transcription"/>
    <property type="evidence" value="ECO:0007669"/>
    <property type="project" value="TreeGrafter"/>
</dbReference>
<comment type="similarity">
    <text evidence="1">Belongs to the LysR transcriptional regulatory family.</text>
</comment>
<organism evidence="3 4">
    <name type="scientific">Paracoccus yeei</name>
    <dbReference type="NCBI Taxonomy" id="147645"/>
    <lineage>
        <taxon>Bacteria</taxon>
        <taxon>Pseudomonadati</taxon>
        <taxon>Pseudomonadota</taxon>
        <taxon>Alphaproteobacteria</taxon>
        <taxon>Rhodobacterales</taxon>
        <taxon>Paracoccaceae</taxon>
        <taxon>Paracoccus</taxon>
    </lineage>
</organism>
<geneLocation type="plasmid" evidence="4">
    <name>ptt13-3</name>
</geneLocation>